<dbReference type="RefSeq" id="WP_144986712.1">
    <property type="nucleotide sequence ID" value="NZ_CP037920.1"/>
</dbReference>
<feature type="transmembrane region" description="Helical" evidence="1">
    <location>
        <begin position="94"/>
        <end position="114"/>
    </location>
</feature>
<dbReference type="KEGG" id="gaw:V144x_37130"/>
<feature type="transmembrane region" description="Helical" evidence="1">
    <location>
        <begin position="217"/>
        <end position="242"/>
    </location>
</feature>
<evidence type="ECO:0000256" key="1">
    <source>
        <dbReference type="SAM" id="Phobius"/>
    </source>
</evidence>
<organism evidence="2 3">
    <name type="scientific">Gimesia aquarii</name>
    <dbReference type="NCBI Taxonomy" id="2527964"/>
    <lineage>
        <taxon>Bacteria</taxon>
        <taxon>Pseudomonadati</taxon>
        <taxon>Planctomycetota</taxon>
        <taxon>Planctomycetia</taxon>
        <taxon>Planctomycetales</taxon>
        <taxon>Planctomycetaceae</taxon>
        <taxon>Gimesia</taxon>
    </lineage>
</organism>
<feature type="transmembrane region" description="Helical" evidence="1">
    <location>
        <begin position="289"/>
        <end position="306"/>
    </location>
</feature>
<gene>
    <name evidence="2" type="ORF">V144x_37130</name>
</gene>
<feature type="transmembrane region" description="Helical" evidence="1">
    <location>
        <begin position="248"/>
        <end position="269"/>
    </location>
</feature>
<keyword evidence="1" id="KW-1133">Transmembrane helix</keyword>
<reference evidence="2 3" key="1">
    <citation type="submission" date="2019-03" db="EMBL/GenBank/DDBJ databases">
        <title>Deep-cultivation of Planctomycetes and their phenomic and genomic characterization uncovers novel biology.</title>
        <authorList>
            <person name="Wiegand S."/>
            <person name="Jogler M."/>
            <person name="Boedeker C."/>
            <person name="Pinto D."/>
            <person name="Vollmers J."/>
            <person name="Rivas-Marin E."/>
            <person name="Kohn T."/>
            <person name="Peeters S.H."/>
            <person name="Heuer A."/>
            <person name="Rast P."/>
            <person name="Oberbeckmann S."/>
            <person name="Bunk B."/>
            <person name="Jeske O."/>
            <person name="Meyerdierks A."/>
            <person name="Storesund J.E."/>
            <person name="Kallscheuer N."/>
            <person name="Luecker S."/>
            <person name="Lage O.M."/>
            <person name="Pohl T."/>
            <person name="Merkel B.J."/>
            <person name="Hornburger P."/>
            <person name="Mueller R.-W."/>
            <person name="Bruemmer F."/>
            <person name="Labrenz M."/>
            <person name="Spormann A.M."/>
            <person name="Op den Camp H."/>
            <person name="Overmann J."/>
            <person name="Amann R."/>
            <person name="Jetten M.S.M."/>
            <person name="Mascher T."/>
            <person name="Medema M.H."/>
            <person name="Devos D.P."/>
            <person name="Kaster A.-K."/>
            <person name="Ovreas L."/>
            <person name="Rohde M."/>
            <person name="Galperin M.Y."/>
            <person name="Jogler C."/>
        </authorList>
    </citation>
    <scope>NUCLEOTIDE SEQUENCE [LARGE SCALE GENOMIC DNA]</scope>
    <source>
        <strain evidence="2 3">V144</strain>
    </source>
</reference>
<dbReference type="AlphaFoldDB" id="A0A517VZ06"/>
<dbReference type="EMBL" id="CP037920">
    <property type="protein sequence ID" value="QDT98227.1"/>
    <property type="molecule type" value="Genomic_DNA"/>
</dbReference>
<dbReference type="Proteomes" id="UP000318704">
    <property type="component" value="Chromosome"/>
</dbReference>
<feature type="transmembrane region" description="Helical" evidence="1">
    <location>
        <begin position="70"/>
        <end position="88"/>
    </location>
</feature>
<evidence type="ECO:0000313" key="2">
    <source>
        <dbReference type="EMBL" id="QDT98227.1"/>
    </source>
</evidence>
<keyword evidence="1" id="KW-0472">Membrane</keyword>
<name>A0A517VZ06_9PLAN</name>
<sequence length="360" mass="40903">MIESDRCHYCSDPISGDAIKLWDDHLYCRKCVEDVSPEFYHFVIDGGRLVDVVAKYDVSVLRYVMNYGRMLLNFLFLLFLVLYLLFVFAGKADLAEFIFVFTFFSSGCIVLLLLKALIGMPFLRANLPRTVLVNKKQLVIQTIQKVQEVPLSECNWFLGSTFDDELCMLTGLRQGIVILTPEKRIACGHSTEMLDHWYSFLTLSGIPRNAPPCHWKVPILSGLGAIVGILTGAAVGYTLSLITSHEKWIPVSILLGVCEGTLITFFYAIYKYDNYESTKQEIKKVFRSGLLDVMLFVVAFIIGGLAIGGLQGGFLCGSINAVIVFLTLWFYRSRIRTDEIQRRVEEQFRHEPLEVTEHEF</sequence>
<evidence type="ECO:0000313" key="3">
    <source>
        <dbReference type="Proteomes" id="UP000318704"/>
    </source>
</evidence>
<keyword evidence="1" id="KW-0812">Transmembrane</keyword>
<protein>
    <submittedName>
        <fullName evidence="2">Uncharacterized protein</fullName>
    </submittedName>
</protein>
<accession>A0A517VZ06</accession>
<feature type="transmembrane region" description="Helical" evidence="1">
    <location>
        <begin position="312"/>
        <end position="331"/>
    </location>
</feature>
<proteinExistence type="predicted"/>